<dbReference type="GO" id="GO:0005886">
    <property type="term" value="C:plasma membrane"/>
    <property type="evidence" value="ECO:0007669"/>
    <property type="project" value="UniProtKB-SubCell"/>
</dbReference>
<evidence type="ECO:0000259" key="7">
    <source>
        <dbReference type="PROSITE" id="PS50850"/>
    </source>
</evidence>
<gene>
    <name evidence="8" type="ORF">AWN90_20010</name>
</gene>
<dbReference type="PANTHER" id="PTHR43124:SF10">
    <property type="entry name" value="PURINE EFFLUX PUMP PBUE"/>
    <property type="match status" value="1"/>
</dbReference>
<evidence type="ECO:0000313" key="9">
    <source>
        <dbReference type="Proteomes" id="UP000076512"/>
    </source>
</evidence>
<evidence type="ECO:0000256" key="1">
    <source>
        <dbReference type="ARBA" id="ARBA00004651"/>
    </source>
</evidence>
<dbReference type="PANTHER" id="PTHR43124">
    <property type="entry name" value="PURINE EFFLUX PUMP PBUE"/>
    <property type="match status" value="1"/>
</dbReference>
<reference evidence="8 9" key="1">
    <citation type="submission" date="2016-04" db="EMBL/GenBank/DDBJ databases">
        <authorList>
            <person name="Evans L.H."/>
            <person name="Alamgir A."/>
            <person name="Owens N."/>
            <person name="Weber N.D."/>
            <person name="Virtaneva K."/>
            <person name="Barbian K."/>
            <person name="Babar A."/>
            <person name="Rosenke K."/>
        </authorList>
    </citation>
    <scope>NUCLEOTIDE SEQUENCE [LARGE SCALE GENOMIC DNA]</scope>
    <source>
        <strain evidence="8 9">IFM 0406</strain>
    </source>
</reference>
<dbReference type="Proteomes" id="UP000076512">
    <property type="component" value="Unassembled WGS sequence"/>
</dbReference>
<evidence type="ECO:0000256" key="2">
    <source>
        <dbReference type="ARBA" id="ARBA00022475"/>
    </source>
</evidence>
<feature type="transmembrane region" description="Helical" evidence="6">
    <location>
        <begin position="317"/>
        <end position="340"/>
    </location>
</feature>
<dbReference type="Pfam" id="PF07690">
    <property type="entry name" value="MFS_1"/>
    <property type="match status" value="1"/>
</dbReference>
<dbReference type="InterPro" id="IPR011701">
    <property type="entry name" value="MFS"/>
</dbReference>
<dbReference type="GO" id="GO:0022857">
    <property type="term" value="F:transmembrane transporter activity"/>
    <property type="evidence" value="ECO:0007669"/>
    <property type="project" value="InterPro"/>
</dbReference>
<dbReference type="PROSITE" id="PS50850">
    <property type="entry name" value="MFS"/>
    <property type="match status" value="1"/>
</dbReference>
<dbReference type="SUPFAM" id="SSF103473">
    <property type="entry name" value="MFS general substrate transporter"/>
    <property type="match status" value="1"/>
</dbReference>
<dbReference type="InterPro" id="IPR020846">
    <property type="entry name" value="MFS_dom"/>
</dbReference>
<comment type="caution">
    <text evidence="8">The sequence shown here is derived from an EMBL/GenBank/DDBJ whole genome shotgun (WGS) entry which is preliminary data.</text>
</comment>
<name>A0A164PJA6_9NOCA</name>
<keyword evidence="4 6" id="KW-1133">Transmembrane helix</keyword>
<feature type="transmembrane region" description="Helical" evidence="6">
    <location>
        <begin position="263"/>
        <end position="284"/>
    </location>
</feature>
<keyword evidence="9" id="KW-1185">Reference proteome</keyword>
<keyword evidence="3 6" id="KW-0812">Transmembrane</keyword>
<feature type="transmembrane region" description="Helical" evidence="6">
    <location>
        <begin position="233"/>
        <end position="251"/>
    </location>
</feature>
<evidence type="ECO:0000256" key="3">
    <source>
        <dbReference type="ARBA" id="ARBA00022692"/>
    </source>
</evidence>
<dbReference type="EMBL" id="LWGR01000003">
    <property type="protein sequence ID" value="KZM75646.1"/>
    <property type="molecule type" value="Genomic_DNA"/>
</dbReference>
<accession>A0A164PJA6</accession>
<feature type="domain" description="Major facilitator superfamily (MFS) profile" evidence="7">
    <location>
        <begin position="1"/>
        <end position="382"/>
    </location>
</feature>
<keyword evidence="2" id="KW-1003">Cell membrane</keyword>
<evidence type="ECO:0000256" key="4">
    <source>
        <dbReference type="ARBA" id="ARBA00022989"/>
    </source>
</evidence>
<feature type="transmembrane region" description="Helical" evidence="6">
    <location>
        <begin position="153"/>
        <end position="176"/>
    </location>
</feature>
<evidence type="ECO:0000256" key="6">
    <source>
        <dbReference type="SAM" id="Phobius"/>
    </source>
</evidence>
<dbReference type="InterPro" id="IPR050189">
    <property type="entry name" value="MFS_Efflux_Transporters"/>
</dbReference>
<sequence length="393" mass="38915">MLLLLAAGLFAIGTDGYVIAGLLSPIGADLGVGTAAAGRLVTVFALAYALGAPVAGTLTARFSRRGVLLVGLAGFAAANLATTVVGDYGAMLAARVVAALAAAAFTPAASAAAATLVTPERRGRALATVGAGISVATAVGVPLGTLVGEWLGWRATFAGVTALATITALGLAALLPPIPSDAERTTEGFTAIADMRVWAALLLTVTWIMGAFTVLTFIGPVLVAAAGVHETALSAWLLIFGIAAVVGNNLGGRAADHYPTGRLLPISTAGLAVALVILALLSSTGGHGRLGAVSAAAAMIGWGIFGWSFAPIQQHRLVDLAPSSAGIVLSFNASAIYIGISGGSLAGSFALERLGAAGVAWTGGLIELIAVVIAVAIAISSTSRYNRSSAAVR</sequence>
<evidence type="ECO:0000313" key="8">
    <source>
        <dbReference type="EMBL" id="KZM75646.1"/>
    </source>
</evidence>
<feature type="transmembrane region" description="Helical" evidence="6">
    <location>
        <begin position="67"/>
        <end position="86"/>
    </location>
</feature>
<feature type="transmembrane region" description="Helical" evidence="6">
    <location>
        <begin position="290"/>
        <end position="310"/>
    </location>
</feature>
<dbReference type="AlphaFoldDB" id="A0A164PJA6"/>
<evidence type="ECO:0000256" key="5">
    <source>
        <dbReference type="ARBA" id="ARBA00023136"/>
    </source>
</evidence>
<dbReference type="Gene3D" id="1.20.1250.20">
    <property type="entry name" value="MFS general substrate transporter like domains"/>
    <property type="match status" value="1"/>
</dbReference>
<feature type="transmembrane region" description="Helical" evidence="6">
    <location>
        <begin position="125"/>
        <end position="147"/>
    </location>
</feature>
<keyword evidence="5 6" id="KW-0472">Membrane</keyword>
<proteinExistence type="predicted"/>
<organism evidence="8 9">
    <name type="scientific">Nocardia terpenica</name>
    <dbReference type="NCBI Taxonomy" id="455432"/>
    <lineage>
        <taxon>Bacteria</taxon>
        <taxon>Bacillati</taxon>
        <taxon>Actinomycetota</taxon>
        <taxon>Actinomycetes</taxon>
        <taxon>Mycobacteriales</taxon>
        <taxon>Nocardiaceae</taxon>
        <taxon>Nocardia</taxon>
    </lineage>
</organism>
<feature type="transmembrane region" description="Helical" evidence="6">
    <location>
        <begin position="92"/>
        <end position="118"/>
    </location>
</feature>
<dbReference type="InterPro" id="IPR036259">
    <property type="entry name" value="MFS_trans_sf"/>
</dbReference>
<feature type="transmembrane region" description="Helical" evidence="6">
    <location>
        <begin position="197"/>
        <end position="227"/>
    </location>
</feature>
<feature type="transmembrane region" description="Helical" evidence="6">
    <location>
        <begin position="36"/>
        <end position="55"/>
    </location>
</feature>
<dbReference type="CDD" id="cd17324">
    <property type="entry name" value="MFS_NepI_like"/>
    <property type="match status" value="1"/>
</dbReference>
<protein>
    <recommendedName>
        <fullName evidence="7">Major facilitator superfamily (MFS) profile domain-containing protein</fullName>
    </recommendedName>
</protein>
<comment type="subcellular location">
    <subcellularLocation>
        <location evidence="1">Cell membrane</location>
        <topology evidence="1">Multi-pass membrane protein</topology>
    </subcellularLocation>
</comment>
<feature type="transmembrane region" description="Helical" evidence="6">
    <location>
        <begin position="360"/>
        <end position="379"/>
    </location>
</feature>